<protein>
    <submittedName>
        <fullName evidence="1">Uncharacterized protein</fullName>
    </submittedName>
</protein>
<dbReference type="RefSeq" id="WP_377613627.1">
    <property type="nucleotide sequence ID" value="NZ_JBHUPA010000039.1"/>
</dbReference>
<reference evidence="2" key="1">
    <citation type="journal article" date="2019" name="Int. J. Syst. Evol. Microbiol.">
        <title>The Global Catalogue of Microorganisms (GCM) 10K type strain sequencing project: providing services to taxonomists for standard genome sequencing and annotation.</title>
        <authorList>
            <consortium name="The Broad Institute Genomics Platform"/>
            <consortium name="The Broad Institute Genome Sequencing Center for Infectious Disease"/>
            <person name="Wu L."/>
            <person name="Ma J."/>
        </authorList>
    </citation>
    <scope>NUCLEOTIDE SEQUENCE [LARGE SCALE GENOMIC DNA]</scope>
    <source>
        <strain evidence="2">KCTC 23098</strain>
    </source>
</reference>
<proteinExistence type="predicted"/>
<dbReference type="Proteomes" id="UP001597560">
    <property type="component" value="Unassembled WGS sequence"/>
</dbReference>
<evidence type="ECO:0000313" key="1">
    <source>
        <dbReference type="EMBL" id="MFD2965726.1"/>
    </source>
</evidence>
<evidence type="ECO:0000313" key="2">
    <source>
        <dbReference type="Proteomes" id="UP001597560"/>
    </source>
</evidence>
<accession>A0ABW6BCG5</accession>
<sequence length="51" mass="5880">MRKRLVLMSELFNDEGVHAKRSKILHPTLQRDQGDVGSKACQPDWLCTKNK</sequence>
<gene>
    <name evidence="1" type="ORF">ACFS6J_28250</name>
</gene>
<comment type="caution">
    <text evidence="1">The sequence shown here is derived from an EMBL/GenBank/DDBJ whole genome shotgun (WGS) entry which is preliminary data.</text>
</comment>
<name>A0ABW6BCG5_9SPHI</name>
<organism evidence="1 2">
    <name type="scientific">Olivibacter jilunii</name>
    <dbReference type="NCBI Taxonomy" id="985016"/>
    <lineage>
        <taxon>Bacteria</taxon>
        <taxon>Pseudomonadati</taxon>
        <taxon>Bacteroidota</taxon>
        <taxon>Sphingobacteriia</taxon>
        <taxon>Sphingobacteriales</taxon>
        <taxon>Sphingobacteriaceae</taxon>
        <taxon>Olivibacter</taxon>
    </lineage>
</organism>
<keyword evidence="2" id="KW-1185">Reference proteome</keyword>
<dbReference type="EMBL" id="JBHUPA010000039">
    <property type="protein sequence ID" value="MFD2965726.1"/>
    <property type="molecule type" value="Genomic_DNA"/>
</dbReference>